<dbReference type="PANTHER" id="PTHR22602">
    <property type="entry name" value="TRANSFERASE CAF17, MITOCHONDRIAL-RELATED"/>
    <property type="match status" value="1"/>
</dbReference>
<dbReference type="Proteomes" id="UP000470384">
    <property type="component" value="Unassembled WGS sequence"/>
</dbReference>
<dbReference type="NCBIfam" id="TIGR03317">
    <property type="entry name" value="ygfZ_signature"/>
    <property type="match status" value="1"/>
</dbReference>
<evidence type="ECO:0000313" key="4">
    <source>
        <dbReference type="Proteomes" id="UP000470384"/>
    </source>
</evidence>
<comment type="caution">
    <text evidence="3">The sequence shown here is derived from an EMBL/GenBank/DDBJ whole genome shotgun (WGS) entry which is preliminary data.</text>
</comment>
<dbReference type="Pfam" id="PF25455">
    <property type="entry name" value="Beta-barrel_CAF17_C"/>
    <property type="match status" value="1"/>
</dbReference>
<reference evidence="3 4" key="1">
    <citation type="journal article" date="2016" name="Int. J. Syst. Evol. Microbiol.">
        <title>Pyruvatibacter mobilis gen. nov., sp. nov., a marine bacterium from the culture broth of Picochlorum sp. 122.</title>
        <authorList>
            <person name="Wang G."/>
            <person name="Tang M."/>
            <person name="Wu H."/>
            <person name="Dai S."/>
            <person name="Li T."/>
            <person name="Chen C."/>
            <person name="He H."/>
            <person name="Fan J."/>
            <person name="Xiang W."/>
            <person name="Li X."/>
        </authorList>
    </citation>
    <scope>NUCLEOTIDE SEQUENCE [LARGE SCALE GENOMIC DNA]</scope>
    <source>
        <strain evidence="3 4">GYP-11</strain>
    </source>
</reference>
<dbReference type="RefSeq" id="WP_160588249.1">
    <property type="nucleotide sequence ID" value="NZ_BMHN01000001.1"/>
</dbReference>
<protein>
    <submittedName>
        <fullName evidence="3">Folate-binding protein</fullName>
    </submittedName>
</protein>
<dbReference type="InterPro" id="IPR017703">
    <property type="entry name" value="YgfZ/GCV_T_CS"/>
</dbReference>
<dbReference type="Gene3D" id="3.30.1360.120">
    <property type="entry name" value="Probable tRNA modification gtpase trme, domain 1"/>
    <property type="match status" value="2"/>
</dbReference>
<keyword evidence="4" id="KW-1185">Reference proteome</keyword>
<dbReference type="OrthoDB" id="9796287at2"/>
<dbReference type="EMBL" id="WXYQ01000007">
    <property type="protein sequence ID" value="NBG96186.1"/>
    <property type="molecule type" value="Genomic_DNA"/>
</dbReference>
<dbReference type="AlphaFoldDB" id="A0A845QDA0"/>
<proteinExistence type="predicted"/>
<evidence type="ECO:0000313" key="3">
    <source>
        <dbReference type="EMBL" id="NBG96186.1"/>
    </source>
</evidence>
<evidence type="ECO:0000259" key="2">
    <source>
        <dbReference type="Pfam" id="PF25455"/>
    </source>
</evidence>
<dbReference type="GO" id="GO:0016226">
    <property type="term" value="P:iron-sulfur cluster assembly"/>
    <property type="evidence" value="ECO:0007669"/>
    <property type="project" value="TreeGrafter"/>
</dbReference>
<accession>A0A845QDA0</accession>
<evidence type="ECO:0000256" key="1">
    <source>
        <dbReference type="ARBA" id="ARBA00022946"/>
    </source>
</evidence>
<dbReference type="InterPro" id="IPR045179">
    <property type="entry name" value="YgfZ/GcvT"/>
</dbReference>
<dbReference type="PANTHER" id="PTHR22602:SF0">
    <property type="entry name" value="TRANSFERASE CAF17, MITOCHONDRIAL-RELATED"/>
    <property type="match status" value="1"/>
</dbReference>
<dbReference type="GeneID" id="300655335"/>
<name>A0A845QDA0_9HYPH</name>
<gene>
    <name evidence="3" type="ORF">GTQ45_10630</name>
</gene>
<feature type="domain" description="CAF17 C-terminal" evidence="2">
    <location>
        <begin position="210"/>
        <end position="279"/>
    </location>
</feature>
<sequence length="292" mass="31206">MSNTRTALLDDRRVLRAHGADVHDLLQRLVTGNLEAVDRGTPVYSLLLTPQGKFLFDFFIAAEPGREASYLIDCAAARAAELQKRLTMYKLRADAAFDDASADYCVEARFGDGAEAFDGAVSYEDPRAGFLGTRAFVPTGAEIADADASAEDYRSFCVSRGVPDGAQDIGADKDFPIECNLDLLNGIDFKKGCFVGQEVASRMHRKGKARKRLVVAAMEGDAPDQGTNITMGDAKVGSICGHAGNDALALVFLDRVARAGGADAQAGDTRLTLRVPPYAAFTLDGTLEEDAQ</sequence>
<dbReference type="SUPFAM" id="SSF103025">
    <property type="entry name" value="Folate-binding domain"/>
    <property type="match status" value="1"/>
</dbReference>
<dbReference type="InterPro" id="IPR027266">
    <property type="entry name" value="TrmE/GcvT-like"/>
</dbReference>
<dbReference type="InterPro" id="IPR057460">
    <property type="entry name" value="CAF17_C"/>
</dbReference>
<organism evidence="3 4">
    <name type="scientific">Pyruvatibacter mobilis</name>
    <dbReference type="NCBI Taxonomy" id="1712261"/>
    <lineage>
        <taxon>Bacteria</taxon>
        <taxon>Pseudomonadati</taxon>
        <taxon>Pseudomonadota</taxon>
        <taxon>Alphaproteobacteria</taxon>
        <taxon>Hyphomicrobiales</taxon>
        <taxon>Parvibaculaceae</taxon>
        <taxon>Pyruvatibacter</taxon>
    </lineage>
</organism>
<keyword evidence="1" id="KW-0809">Transit peptide</keyword>